<proteinExistence type="predicted"/>
<accession>A0A2T3ZQ63</accession>
<dbReference type="OrthoDB" id="610462at2759"/>
<dbReference type="InterPro" id="IPR035979">
    <property type="entry name" value="RBD_domain_sf"/>
</dbReference>
<evidence type="ECO:0000313" key="2">
    <source>
        <dbReference type="EMBL" id="PTB46951.1"/>
    </source>
</evidence>
<organism evidence="2 3">
    <name type="scientific">Trichoderma asperellum (strain ATCC 204424 / CBS 433.97 / NBRC 101777)</name>
    <dbReference type="NCBI Taxonomy" id="1042311"/>
    <lineage>
        <taxon>Eukaryota</taxon>
        <taxon>Fungi</taxon>
        <taxon>Dikarya</taxon>
        <taxon>Ascomycota</taxon>
        <taxon>Pezizomycotina</taxon>
        <taxon>Sordariomycetes</taxon>
        <taxon>Hypocreomycetidae</taxon>
        <taxon>Hypocreales</taxon>
        <taxon>Hypocreaceae</taxon>
        <taxon>Trichoderma</taxon>
    </lineage>
</organism>
<evidence type="ECO:0000313" key="3">
    <source>
        <dbReference type="Proteomes" id="UP000240493"/>
    </source>
</evidence>
<sequence length="256" mass="28784">MANRDICPTTLIEVKPGDETGIYHIIFCNLPFKATWQELKDWLSESCAIDFVEIFPVSCSGWVCIHGKEKFETVLAYMKTEYFKGRHLIFDDKNKSEPIRIRVRVAGPKPKYAEKYSCLMERSQERRASSRNEAIYAATTAEMTAFTDFMAVLLCIATLYKPPPALYYPPALTFPGNEWDNYHGMSPCAPCPISGDMIPTPPDSPEGGLHESAAAGGDEDDKDDQYYLGEIQGNARERRAQSVPPSFRWAGNETSE</sequence>
<reference evidence="2 3" key="1">
    <citation type="submission" date="2016-07" db="EMBL/GenBank/DDBJ databases">
        <title>Multiple horizontal gene transfer events from other fungi enriched the ability of initially mycotrophic Trichoderma (Ascomycota) to feed on dead plant biomass.</title>
        <authorList>
            <consortium name="DOE Joint Genome Institute"/>
            <person name="Aerts A."/>
            <person name="Atanasova L."/>
            <person name="Chenthamara K."/>
            <person name="Zhang J."/>
            <person name="Grujic M."/>
            <person name="Henrissat B."/>
            <person name="Kuo A."/>
            <person name="Salamov A."/>
            <person name="Lipzen A."/>
            <person name="Labutti K."/>
            <person name="Barry K."/>
            <person name="Miao Y."/>
            <person name="Rahimi M.J."/>
            <person name="Shen Q."/>
            <person name="Grigoriev I.V."/>
            <person name="Kubicek C.P."/>
            <person name="Druzhinina I.S."/>
        </authorList>
    </citation>
    <scope>NUCLEOTIDE SEQUENCE [LARGE SCALE GENOMIC DNA]</scope>
    <source>
        <strain evidence="2 3">CBS 433.97</strain>
    </source>
</reference>
<name>A0A2T3ZQ63_TRIA4</name>
<protein>
    <recommendedName>
        <fullName evidence="4">RRM domain-containing protein</fullName>
    </recommendedName>
</protein>
<keyword evidence="3" id="KW-1185">Reference proteome</keyword>
<gene>
    <name evidence="2" type="ORF">M441DRAFT_22903</name>
</gene>
<dbReference type="Proteomes" id="UP000240493">
    <property type="component" value="Unassembled WGS sequence"/>
</dbReference>
<dbReference type="AlphaFoldDB" id="A0A2T3ZQ63"/>
<dbReference type="InterPro" id="IPR012677">
    <property type="entry name" value="Nucleotide-bd_a/b_plait_sf"/>
</dbReference>
<dbReference type="SUPFAM" id="SSF54928">
    <property type="entry name" value="RNA-binding domain, RBD"/>
    <property type="match status" value="1"/>
</dbReference>
<evidence type="ECO:0008006" key="4">
    <source>
        <dbReference type="Google" id="ProtNLM"/>
    </source>
</evidence>
<dbReference type="GO" id="GO:0003676">
    <property type="term" value="F:nucleic acid binding"/>
    <property type="evidence" value="ECO:0007669"/>
    <property type="project" value="InterPro"/>
</dbReference>
<dbReference type="Gene3D" id="3.30.70.330">
    <property type="match status" value="1"/>
</dbReference>
<feature type="region of interest" description="Disordered" evidence="1">
    <location>
        <begin position="194"/>
        <end position="256"/>
    </location>
</feature>
<evidence type="ECO:0000256" key="1">
    <source>
        <dbReference type="SAM" id="MobiDB-lite"/>
    </source>
</evidence>
<dbReference type="STRING" id="1042311.A0A2T3ZQ63"/>
<dbReference type="EMBL" id="KZ679256">
    <property type="protein sequence ID" value="PTB46951.1"/>
    <property type="molecule type" value="Genomic_DNA"/>
</dbReference>